<sequence length="144" mass="16236">MNEEQRLDVKLDPLMGKHEALSNLIFAASEWYDSIKLCQLAGFSLTHSSAQPHKWKKEGKIFALRRGNTEFYPSYAFGDDFRPIPAIKNVLGVFRDKKSDLKIAAWFASNNSWLCNQRSLDLILTSPDAVIKAAEIEVAPIDHG</sequence>
<dbReference type="EMBL" id="JBHLXP010000001">
    <property type="protein sequence ID" value="MFC0048575.1"/>
    <property type="molecule type" value="Genomic_DNA"/>
</dbReference>
<name>A0ABV6BCH9_9GAMM</name>
<evidence type="ECO:0008006" key="3">
    <source>
        <dbReference type="Google" id="ProtNLM"/>
    </source>
</evidence>
<dbReference type="Proteomes" id="UP001589813">
    <property type="component" value="Unassembled WGS sequence"/>
</dbReference>
<reference evidence="1 2" key="1">
    <citation type="submission" date="2024-09" db="EMBL/GenBank/DDBJ databases">
        <authorList>
            <person name="Sun Q."/>
            <person name="Mori K."/>
        </authorList>
    </citation>
    <scope>NUCLEOTIDE SEQUENCE [LARGE SCALE GENOMIC DNA]</scope>
    <source>
        <strain evidence="1 2">KCTC 23315</strain>
    </source>
</reference>
<evidence type="ECO:0000313" key="1">
    <source>
        <dbReference type="EMBL" id="MFC0048575.1"/>
    </source>
</evidence>
<proteinExistence type="predicted"/>
<protein>
    <recommendedName>
        <fullName evidence="3">DUF2384 domain-containing protein</fullName>
    </recommendedName>
</protein>
<accession>A0ABV6BCH9</accession>
<evidence type="ECO:0000313" key="2">
    <source>
        <dbReference type="Proteomes" id="UP001589813"/>
    </source>
</evidence>
<gene>
    <name evidence="1" type="ORF">ACFFJP_09770</name>
</gene>
<comment type="caution">
    <text evidence="1">The sequence shown here is derived from an EMBL/GenBank/DDBJ whole genome shotgun (WGS) entry which is preliminary data.</text>
</comment>
<organism evidence="1 2">
    <name type="scientific">Rheinheimera tilapiae</name>
    <dbReference type="NCBI Taxonomy" id="875043"/>
    <lineage>
        <taxon>Bacteria</taxon>
        <taxon>Pseudomonadati</taxon>
        <taxon>Pseudomonadota</taxon>
        <taxon>Gammaproteobacteria</taxon>
        <taxon>Chromatiales</taxon>
        <taxon>Chromatiaceae</taxon>
        <taxon>Rheinheimera</taxon>
    </lineage>
</organism>
<dbReference type="RefSeq" id="WP_377242888.1">
    <property type="nucleotide sequence ID" value="NZ_JBHLXP010000001.1"/>
</dbReference>
<keyword evidence="2" id="KW-1185">Reference proteome</keyword>